<keyword evidence="7" id="KW-1015">Disulfide bond</keyword>
<evidence type="ECO:0000256" key="3">
    <source>
        <dbReference type="ARBA" id="ARBA00012847"/>
    </source>
</evidence>
<dbReference type="Gene3D" id="3.40.50.720">
    <property type="entry name" value="NAD(P)-binding Rossmann-like Domain"/>
    <property type="match status" value="2"/>
</dbReference>
<dbReference type="SUPFAM" id="SSF52283">
    <property type="entry name" value="Formate/glycerate dehydrogenase catalytic domain-like"/>
    <property type="match status" value="1"/>
</dbReference>
<evidence type="ECO:0000313" key="13">
    <source>
        <dbReference type="Proteomes" id="UP000708576"/>
    </source>
</evidence>
<evidence type="ECO:0000256" key="6">
    <source>
        <dbReference type="ARBA" id="ARBA00023002"/>
    </source>
</evidence>
<dbReference type="Pfam" id="PF05222">
    <property type="entry name" value="AlaDh_PNT_N"/>
    <property type="match status" value="1"/>
</dbReference>
<dbReference type="InterPro" id="IPR007698">
    <property type="entry name" value="AlaDH/PNT_NAD(H)-bd"/>
</dbReference>
<dbReference type="InterPro" id="IPR007886">
    <property type="entry name" value="AlaDH/PNT_N"/>
</dbReference>
<comment type="subunit">
    <text evidence="2">Monomer.</text>
</comment>
<evidence type="ECO:0000256" key="9">
    <source>
        <dbReference type="ARBA" id="ARBA00047860"/>
    </source>
</evidence>
<dbReference type="InterPro" id="IPR051168">
    <property type="entry name" value="AASS"/>
</dbReference>
<proteinExistence type="predicted"/>
<gene>
    <name evidence="12" type="ORF">KEM10_14405</name>
</gene>
<protein>
    <recommendedName>
        <fullName evidence="4">Saccharopine dehydrogenase [NAD(+), L-lysine-forming]</fullName>
        <ecNumber evidence="3">1.5.1.7</ecNumber>
    </recommendedName>
    <alternativeName>
        <fullName evidence="8">Lysine--2-oxoglutarate reductase</fullName>
    </alternativeName>
</protein>
<comment type="pathway">
    <text evidence="1">Amino-acid biosynthesis; L-lysine biosynthesis via AAA pathway; L-lysine from L-alpha-aminoadipate (fungal route): step 3/3.</text>
</comment>
<name>A0ABS5JXD0_9BACT</name>
<evidence type="ECO:0000313" key="12">
    <source>
        <dbReference type="EMBL" id="MBS2099484.1"/>
    </source>
</evidence>
<feature type="domain" description="Alanine dehydrogenase/pyridine nucleotide transhydrogenase NAD(H)-binding" evidence="10">
    <location>
        <begin position="164"/>
        <end position="339"/>
    </location>
</feature>
<dbReference type="Pfam" id="PF01262">
    <property type="entry name" value="AlaDh_PNT_C"/>
    <property type="match status" value="1"/>
</dbReference>
<keyword evidence="5" id="KW-0028">Amino-acid biosynthesis</keyword>
<sequence length="406" mass="46665">MKLGILKEGKIPPDKRVPLTPQQCKTLLNLYPKLKIEVESSPIRCFTDEDYRRQGVTVKDDISTCDFFLGVKEVPVDLLIEGKSYMFFSHTIKKQEHNRKLLQAVLEKHIRLIDYELLTDKKGMRLIGFGKFAGLVGAYNSFLTYGKRYGFYDLKPAHECADKAEMMKELKRVQLPAIKIAVTGNGRVANGVLEVMEELAVRRLSVDEYLNNQYNEVCYVQLSPAEYNLHKGMADFDLFHFFKHPKEYKGNFKRFCKHTDMLISAAFWDPQAPVLFTMTDMQQDDFKIKVIADITCDIGGSIPSTIRACRIGDPIYDFNPFTMTEEPVFSDERNVTMMTVDNLPNELPKDASREFGAHLMNRILDFVIKSDREGVIERATIAEDGDLTERFKYLEGFAAQQKHHHT</sequence>
<dbReference type="PIRSF" id="PIRSF018250">
    <property type="entry name" value="Saccharopine_DH_Lys"/>
    <property type="match status" value="1"/>
</dbReference>
<dbReference type="SMART" id="SM01002">
    <property type="entry name" value="AlaDh_PNT_C"/>
    <property type="match status" value="1"/>
</dbReference>
<dbReference type="InterPro" id="IPR027281">
    <property type="entry name" value="Lys1"/>
</dbReference>
<dbReference type="PANTHER" id="PTHR11133:SF22">
    <property type="entry name" value="ALPHA-AMINOADIPIC SEMIALDEHYDE SYNTHASE, MITOCHONDRIAL"/>
    <property type="match status" value="1"/>
</dbReference>
<dbReference type="SMART" id="SM01003">
    <property type="entry name" value="AlaDh_PNT_N"/>
    <property type="match status" value="1"/>
</dbReference>
<evidence type="ECO:0000259" key="11">
    <source>
        <dbReference type="SMART" id="SM01003"/>
    </source>
</evidence>
<comment type="caution">
    <text evidence="12">The sequence shown here is derived from an EMBL/GenBank/DDBJ whole genome shotgun (WGS) entry which is preliminary data.</text>
</comment>
<evidence type="ECO:0000256" key="2">
    <source>
        <dbReference type="ARBA" id="ARBA00011245"/>
    </source>
</evidence>
<organism evidence="12 13">
    <name type="scientific">Carboxylicivirga linearis</name>
    <dbReference type="NCBI Taxonomy" id="1628157"/>
    <lineage>
        <taxon>Bacteria</taxon>
        <taxon>Pseudomonadati</taxon>
        <taxon>Bacteroidota</taxon>
        <taxon>Bacteroidia</taxon>
        <taxon>Marinilabiliales</taxon>
        <taxon>Marinilabiliaceae</taxon>
        <taxon>Carboxylicivirga</taxon>
    </lineage>
</organism>
<evidence type="ECO:0000256" key="7">
    <source>
        <dbReference type="ARBA" id="ARBA00023157"/>
    </source>
</evidence>
<feature type="domain" description="Alanine dehydrogenase/pyridine nucleotide transhydrogenase N-terminal" evidence="11">
    <location>
        <begin position="4"/>
        <end position="136"/>
    </location>
</feature>
<dbReference type="EC" id="1.5.1.7" evidence="3"/>
<evidence type="ECO:0000256" key="8">
    <source>
        <dbReference type="ARBA" id="ARBA00033228"/>
    </source>
</evidence>
<evidence type="ECO:0000256" key="1">
    <source>
        <dbReference type="ARBA" id="ARBA00004884"/>
    </source>
</evidence>
<accession>A0ABS5JXD0</accession>
<dbReference type="CDD" id="cd05199">
    <property type="entry name" value="SDH_like"/>
    <property type="match status" value="1"/>
</dbReference>
<comment type="catalytic activity">
    <reaction evidence="9">
        <text>L-saccharopine + NAD(+) + H2O = L-lysine + 2-oxoglutarate + NADH + H(+)</text>
        <dbReference type="Rhea" id="RHEA:12440"/>
        <dbReference type="ChEBI" id="CHEBI:15377"/>
        <dbReference type="ChEBI" id="CHEBI:15378"/>
        <dbReference type="ChEBI" id="CHEBI:16810"/>
        <dbReference type="ChEBI" id="CHEBI:32551"/>
        <dbReference type="ChEBI" id="CHEBI:57540"/>
        <dbReference type="ChEBI" id="CHEBI:57945"/>
        <dbReference type="ChEBI" id="CHEBI:57951"/>
        <dbReference type="EC" id="1.5.1.7"/>
    </reaction>
</comment>
<keyword evidence="6" id="KW-0560">Oxidoreductase</keyword>
<evidence type="ECO:0000256" key="4">
    <source>
        <dbReference type="ARBA" id="ARBA00021221"/>
    </source>
</evidence>
<keyword evidence="13" id="KW-1185">Reference proteome</keyword>
<dbReference type="EMBL" id="JAGUCO010000011">
    <property type="protein sequence ID" value="MBS2099484.1"/>
    <property type="molecule type" value="Genomic_DNA"/>
</dbReference>
<dbReference type="PANTHER" id="PTHR11133">
    <property type="entry name" value="SACCHAROPINE DEHYDROGENASE"/>
    <property type="match status" value="1"/>
</dbReference>
<dbReference type="RefSeq" id="WP_212216726.1">
    <property type="nucleotide sequence ID" value="NZ_JAGUCO010000011.1"/>
</dbReference>
<evidence type="ECO:0000259" key="10">
    <source>
        <dbReference type="SMART" id="SM01002"/>
    </source>
</evidence>
<dbReference type="Proteomes" id="UP000708576">
    <property type="component" value="Unassembled WGS sequence"/>
</dbReference>
<evidence type="ECO:0000256" key="5">
    <source>
        <dbReference type="ARBA" id="ARBA00022605"/>
    </source>
</evidence>
<reference evidence="12 13" key="1">
    <citation type="journal article" date="2015" name="Int. J. Syst. Evol. Microbiol.">
        <title>Carboxylicivirga linearis sp. nov., isolated from a sea cucumber culture pond.</title>
        <authorList>
            <person name="Wang F.Q."/>
            <person name="Zhou Y.X."/>
            <person name="Lin X.Z."/>
            <person name="Chen G.J."/>
            <person name="Du Z.J."/>
        </authorList>
    </citation>
    <scope>NUCLEOTIDE SEQUENCE [LARGE SCALE GENOMIC DNA]</scope>
    <source>
        <strain evidence="12 13">FB218</strain>
    </source>
</reference>